<comment type="subcellular location">
    <subcellularLocation>
        <location evidence="1">Membrane</location>
        <topology evidence="1">Single-pass membrane protein</topology>
    </subcellularLocation>
</comment>
<dbReference type="PANTHER" id="PTHR44991">
    <property type="entry name" value="IMMUNOGLOBULIN SUPERFAMILY MEMBER 5"/>
    <property type="match status" value="1"/>
</dbReference>
<dbReference type="PANTHER" id="PTHR44991:SF1">
    <property type="entry name" value="IMMUNOGLOBULIN SUPERFAMILY MEMBER 5"/>
    <property type="match status" value="1"/>
</dbReference>
<dbReference type="InterPro" id="IPR036179">
    <property type="entry name" value="Ig-like_dom_sf"/>
</dbReference>
<dbReference type="InterPro" id="IPR003599">
    <property type="entry name" value="Ig_sub"/>
</dbReference>
<feature type="transmembrane region" description="Helical" evidence="5">
    <location>
        <begin position="307"/>
        <end position="333"/>
    </location>
</feature>
<proteinExistence type="predicted"/>
<dbReference type="SUPFAM" id="SSF48726">
    <property type="entry name" value="Immunoglobulin"/>
    <property type="match status" value="2"/>
</dbReference>
<evidence type="ECO:0000256" key="4">
    <source>
        <dbReference type="SAM" id="MobiDB-lite"/>
    </source>
</evidence>
<evidence type="ECO:0000256" key="2">
    <source>
        <dbReference type="ARBA" id="ARBA00023136"/>
    </source>
</evidence>
<sequence length="431" mass="46190">MQKSEAKGRELVPSAHEPRHCSFVQVDFGPTSKRASPWSNAPQVSSAASGPGVFLLLAPRGGPGTRAQVCACSSGSRNNMTQPILHCLLLLHAARGLMAQVQLWPMNATVLLGTNATFNCSVQQQWVAMAWLLKSDVVLIITRDHGPAINNLRYTAQNYSTAQESTWAFTVIGVRQNDTGPVSCDVQNIQKQTAFLDVQESGTVAILGGNVTATQGDLAYFQCQALGWRPAPTVSWTVEGRAVNADSYNVSSVDWGNLFNTTSTLGVVANNSAPVVCRASVSTMPAPLTGTAFMSVVAKPSQRSQTVLIAVTVSIVLLVVIVIVIIIIVVFCCKRRNAKKSSYQDEMRKTRSQTEERQNSPGKQGMDNLGYATDNHSGVVHGQYSDSGFSQPSSTNTPQTPSTSCVHASNAPGLVCTHHSALKKYRQATIV</sequence>
<dbReference type="Ensembl" id="ENSSFOT00015033238.2">
    <property type="protein sequence ID" value="ENSSFOP00015032874.2"/>
    <property type="gene ID" value="ENSSFOG00015021014.2"/>
</dbReference>
<keyword evidence="2 5" id="KW-0472">Membrane</keyword>
<gene>
    <name evidence="7" type="primary">igsf5a</name>
</gene>
<dbReference type="InterPro" id="IPR013783">
    <property type="entry name" value="Ig-like_fold"/>
</dbReference>
<feature type="compositionally biased region" description="Low complexity" evidence="4">
    <location>
        <begin position="390"/>
        <end position="404"/>
    </location>
</feature>
<feature type="compositionally biased region" description="Basic and acidic residues" evidence="4">
    <location>
        <begin position="342"/>
        <end position="358"/>
    </location>
</feature>
<evidence type="ECO:0000256" key="1">
    <source>
        <dbReference type="ARBA" id="ARBA00004167"/>
    </source>
</evidence>
<reference evidence="7" key="2">
    <citation type="submission" date="2025-08" db="UniProtKB">
        <authorList>
            <consortium name="Ensembl"/>
        </authorList>
    </citation>
    <scope>IDENTIFICATION</scope>
</reference>
<dbReference type="InterPro" id="IPR007110">
    <property type="entry name" value="Ig-like_dom"/>
</dbReference>
<protein>
    <submittedName>
        <fullName evidence="7">Immunoglobulin superfamily, member 5a</fullName>
    </submittedName>
</protein>
<dbReference type="PROSITE" id="PS50835">
    <property type="entry name" value="IG_LIKE"/>
    <property type="match status" value="2"/>
</dbReference>
<dbReference type="OrthoDB" id="8822248at2759"/>
<evidence type="ECO:0000256" key="3">
    <source>
        <dbReference type="ARBA" id="ARBA00023157"/>
    </source>
</evidence>
<keyword evidence="8" id="KW-1185">Reference proteome</keyword>
<reference evidence="7" key="3">
    <citation type="submission" date="2025-09" db="UniProtKB">
        <authorList>
            <consortium name="Ensembl"/>
        </authorList>
    </citation>
    <scope>IDENTIFICATION</scope>
</reference>
<dbReference type="GO" id="GO:0016020">
    <property type="term" value="C:membrane"/>
    <property type="evidence" value="ECO:0007669"/>
    <property type="project" value="UniProtKB-SubCell"/>
</dbReference>
<evidence type="ECO:0000313" key="7">
    <source>
        <dbReference type="Ensembl" id="ENSSFOP00015032874.2"/>
    </source>
</evidence>
<dbReference type="Pfam" id="PF08205">
    <property type="entry name" value="C2-set_2"/>
    <property type="match status" value="1"/>
</dbReference>
<name>A0A8C9S9H5_SCLFO</name>
<dbReference type="Proteomes" id="UP000694397">
    <property type="component" value="Chromosome 25"/>
</dbReference>
<evidence type="ECO:0000259" key="6">
    <source>
        <dbReference type="PROSITE" id="PS50835"/>
    </source>
</evidence>
<evidence type="ECO:0000256" key="5">
    <source>
        <dbReference type="SAM" id="Phobius"/>
    </source>
</evidence>
<keyword evidence="3" id="KW-1015">Disulfide bond</keyword>
<dbReference type="GeneTree" id="ENSGT00940000165615"/>
<accession>A0A8C9S9H5</accession>
<dbReference type="Gene3D" id="2.60.40.10">
    <property type="entry name" value="Immunoglobulins"/>
    <property type="match status" value="2"/>
</dbReference>
<keyword evidence="5" id="KW-1133">Transmembrane helix</keyword>
<evidence type="ECO:0000313" key="8">
    <source>
        <dbReference type="Proteomes" id="UP000694397"/>
    </source>
</evidence>
<dbReference type="AlphaFoldDB" id="A0A8C9S9H5"/>
<feature type="region of interest" description="Disordered" evidence="4">
    <location>
        <begin position="342"/>
        <end position="405"/>
    </location>
</feature>
<keyword evidence="5" id="KW-0812">Transmembrane</keyword>
<feature type="domain" description="Ig-like" evidence="6">
    <location>
        <begin position="99"/>
        <end position="197"/>
    </location>
</feature>
<dbReference type="InterPro" id="IPR013162">
    <property type="entry name" value="CD80_C2-set"/>
</dbReference>
<feature type="domain" description="Ig-like" evidence="6">
    <location>
        <begin position="202"/>
        <end position="289"/>
    </location>
</feature>
<dbReference type="SMART" id="SM00409">
    <property type="entry name" value="IG"/>
    <property type="match status" value="2"/>
</dbReference>
<reference evidence="7 8" key="1">
    <citation type="submission" date="2019-04" db="EMBL/GenBank/DDBJ databases">
        <authorList>
            <consortium name="Wellcome Sanger Institute Data Sharing"/>
        </authorList>
    </citation>
    <scope>NUCLEOTIDE SEQUENCE [LARGE SCALE GENOMIC DNA]</scope>
</reference>
<organism evidence="7 8">
    <name type="scientific">Scleropages formosus</name>
    <name type="common">Asian bonytongue</name>
    <name type="synonym">Osteoglossum formosum</name>
    <dbReference type="NCBI Taxonomy" id="113540"/>
    <lineage>
        <taxon>Eukaryota</taxon>
        <taxon>Metazoa</taxon>
        <taxon>Chordata</taxon>
        <taxon>Craniata</taxon>
        <taxon>Vertebrata</taxon>
        <taxon>Euteleostomi</taxon>
        <taxon>Actinopterygii</taxon>
        <taxon>Neopterygii</taxon>
        <taxon>Teleostei</taxon>
        <taxon>Osteoglossocephala</taxon>
        <taxon>Osteoglossomorpha</taxon>
        <taxon>Osteoglossiformes</taxon>
        <taxon>Osteoglossidae</taxon>
        <taxon>Scleropages</taxon>
    </lineage>
</organism>